<keyword evidence="4" id="KW-0233">DNA recombination</keyword>
<dbReference type="PANTHER" id="PTHR30629:SF2">
    <property type="entry name" value="PROPHAGE INTEGRASE INTS-RELATED"/>
    <property type="match status" value="1"/>
</dbReference>
<dbReference type="Gene3D" id="1.10.150.130">
    <property type="match status" value="1"/>
</dbReference>
<proteinExistence type="inferred from homology"/>
<dbReference type="GO" id="GO:0015074">
    <property type="term" value="P:DNA integration"/>
    <property type="evidence" value="ECO:0007669"/>
    <property type="project" value="UniProtKB-KW"/>
</dbReference>
<dbReference type="Proteomes" id="UP000516148">
    <property type="component" value="Chromosome"/>
</dbReference>
<comment type="similarity">
    <text evidence="1">Belongs to the 'phage' integrase family.</text>
</comment>
<evidence type="ECO:0000256" key="4">
    <source>
        <dbReference type="ARBA" id="ARBA00023172"/>
    </source>
</evidence>
<dbReference type="Gene3D" id="1.10.443.10">
    <property type="entry name" value="Intergrase catalytic core"/>
    <property type="match status" value="1"/>
</dbReference>
<dbReference type="InterPro" id="IPR013762">
    <property type="entry name" value="Integrase-like_cat_sf"/>
</dbReference>
<sequence>MPKQRQIPCLFARKLADGQTMWHWKPSARLRRAGFVNVKLGYDHGPAVIQAMELNAQVVQWDKTGATGDGAAVLRPAPRVVRFAELMARYRASDAFTTLRASSRREYDTRLRQLDHWAMDGQLPVRDIDKQLVRDLRNGLVSGHSIHRAASTLAVLRLLLAWAVREGIVRENAAVNCDIPERPSRRNVMNDAVMLAIVAAARRLKLPEVELGIDLAFWSLQRQADILALNRLAWREYDNVDRDHAALLANPRGRVMGFRLCQQKTAVWIDAPMPPQFHDRVETALSASPTGFLFQHPDDASQPMPDWMFQRRFKAARTAAAENATMAGNNALAEQINQCQFRDLRRTGMTFYSNMGARLPWITALSGHAVLGRKTILDTYMPGNTEGACACVATGIAGLQRRADREEQA</sequence>
<dbReference type="EMBL" id="CP061038">
    <property type="protein sequence ID" value="QNQ09294.1"/>
    <property type="molecule type" value="Genomic_DNA"/>
</dbReference>
<dbReference type="InterPro" id="IPR011010">
    <property type="entry name" value="DNA_brk_join_enz"/>
</dbReference>
<dbReference type="InterPro" id="IPR050808">
    <property type="entry name" value="Phage_Integrase"/>
</dbReference>
<name>A0A7H0LHZ1_9SPHN</name>
<keyword evidence="6" id="KW-1185">Reference proteome</keyword>
<evidence type="ECO:0000256" key="1">
    <source>
        <dbReference type="ARBA" id="ARBA00008857"/>
    </source>
</evidence>
<keyword evidence="3" id="KW-0238">DNA-binding</keyword>
<dbReference type="InterPro" id="IPR010998">
    <property type="entry name" value="Integrase_recombinase_N"/>
</dbReference>
<organism evidence="5 6">
    <name type="scientific">Sphingomonas alpina</name>
    <dbReference type="NCBI Taxonomy" id="653931"/>
    <lineage>
        <taxon>Bacteria</taxon>
        <taxon>Pseudomonadati</taxon>
        <taxon>Pseudomonadota</taxon>
        <taxon>Alphaproteobacteria</taxon>
        <taxon>Sphingomonadales</taxon>
        <taxon>Sphingomonadaceae</taxon>
        <taxon>Sphingomonas</taxon>
    </lineage>
</organism>
<evidence type="ECO:0000256" key="3">
    <source>
        <dbReference type="ARBA" id="ARBA00023125"/>
    </source>
</evidence>
<evidence type="ECO:0000256" key="2">
    <source>
        <dbReference type="ARBA" id="ARBA00022908"/>
    </source>
</evidence>
<evidence type="ECO:0000313" key="5">
    <source>
        <dbReference type="EMBL" id="QNQ09294.1"/>
    </source>
</evidence>
<keyword evidence="2" id="KW-0229">DNA integration</keyword>
<dbReference type="KEGG" id="spap:H3Z74_21910"/>
<dbReference type="RefSeq" id="WP_187761611.1">
    <property type="nucleotide sequence ID" value="NZ_CP061038.1"/>
</dbReference>
<protein>
    <submittedName>
        <fullName evidence="5">Phage integrase SAM-like domain-containing protein</fullName>
    </submittedName>
</protein>
<dbReference type="AlphaFoldDB" id="A0A7H0LHZ1"/>
<dbReference type="PANTHER" id="PTHR30629">
    <property type="entry name" value="PROPHAGE INTEGRASE"/>
    <property type="match status" value="1"/>
</dbReference>
<reference evidence="5 6" key="1">
    <citation type="submission" date="2020-09" db="EMBL/GenBank/DDBJ databases">
        <title>Sphingomonas sp., a new species isolated from pork steak.</title>
        <authorList>
            <person name="Heidler von Heilborn D."/>
        </authorList>
    </citation>
    <scope>NUCLEOTIDE SEQUENCE [LARGE SCALE GENOMIC DNA]</scope>
    <source>
        <strain evidence="6">S8-3T</strain>
    </source>
</reference>
<dbReference type="GO" id="GO:0006310">
    <property type="term" value="P:DNA recombination"/>
    <property type="evidence" value="ECO:0007669"/>
    <property type="project" value="UniProtKB-KW"/>
</dbReference>
<accession>A0A7H0LHZ1</accession>
<evidence type="ECO:0000313" key="6">
    <source>
        <dbReference type="Proteomes" id="UP000516148"/>
    </source>
</evidence>
<gene>
    <name evidence="5" type="ORF">H3Z74_21910</name>
</gene>
<dbReference type="GO" id="GO:0003677">
    <property type="term" value="F:DNA binding"/>
    <property type="evidence" value="ECO:0007669"/>
    <property type="project" value="UniProtKB-KW"/>
</dbReference>
<dbReference type="SUPFAM" id="SSF56349">
    <property type="entry name" value="DNA breaking-rejoining enzymes"/>
    <property type="match status" value="1"/>
</dbReference>